<name>A0A327Z9N1_9ACTN</name>
<keyword evidence="1" id="KW-0175">Coiled coil</keyword>
<comment type="caution">
    <text evidence="5">The sequence shown here is derived from an EMBL/GenBank/DDBJ whole genome shotgun (WGS) entry which is preliminary data.</text>
</comment>
<accession>A0A327Z9N1</accession>
<evidence type="ECO:0000313" key="5">
    <source>
        <dbReference type="EMBL" id="RAK36417.1"/>
    </source>
</evidence>
<dbReference type="Gene3D" id="3.10.310.50">
    <property type="match status" value="1"/>
</dbReference>
<protein>
    <submittedName>
        <fullName evidence="5">TLP18.3/Psb32/MOLO-1 phosphatase superfamily protein</fullName>
    </submittedName>
</protein>
<feature type="region of interest" description="Disordered" evidence="2">
    <location>
        <begin position="627"/>
        <end position="662"/>
    </location>
</feature>
<dbReference type="AlphaFoldDB" id="A0A327Z9N1"/>
<evidence type="ECO:0000259" key="4">
    <source>
        <dbReference type="Pfam" id="PF04536"/>
    </source>
</evidence>
<keyword evidence="3" id="KW-1133">Transmembrane helix</keyword>
<evidence type="ECO:0000313" key="6">
    <source>
        <dbReference type="Proteomes" id="UP000249341"/>
    </source>
</evidence>
<feature type="domain" description="TPM" evidence="4">
    <location>
        <begin position="47"/>
        <end position="157"/>
    </location>
</feature>
<sequence length="662" mass="67218">MTVSRWRALVAPFVVLVAALLVGPGVGPGVARADAPLRLEMQVIDRADAVDNRAPIDDALAELQRETGIQLWVVFVESFDGVPAQQWTDETAQLSDLGDRDALLAVATVDRSYAYSFPDDSRLSDSELADVARDDIEPALAQGDWAGAVVAGAAGFQDAAKGGGGLVWAVLFIALILVGALVWVMLRRRGRRVEPAPVEVAGPSLDELATRANALLIELDDDLRASEREGSLASAQYGPAATGRFQEALAFARENVAEAFRLRMTLEEEPAPGAAVRRSTLVRIIELCEAADARLDAESEAFDQLRDLEGRAGEVAESLSRQRDVVEAGLAEAGRVVGELGERYSGDSVSGVAGNVGQARERLTFAGEALGRAREALAGSSSGSVPAGPAQAALAVRAAEQAIDQAEQLVAAVNKAAVDLPAARAAADALIAEITAEIAAGRAAMAGVSPGGLAAAVAGGEQALAEARAGLSAARPDPVVVVARLQAADAVLDAALAAAVDQAERDARVRAVLAQTLPLARAEIAAANDFIGTRRGAVGPDARVRLSEALRHLALAEQLAVTDAHAAAQEVAQARQLAAAAGHAAQADVNSWSSGGGRGGGVDAGQIAGAVLGGILSGAMRSGGGSRGGFGHGGFGGSGSRARRTGGGGGGGGGRRGGGGRF</sequence>
<gene>
    <name evidence="5" type="ORF">B0I29_1086</name>
</gene>
<proteinExistence type="predicted"/>
<dbReference type="InterPro" id="IPR007621">
    <property type="entry name" value="TPM_dom"/>
</dbReference>
<dbReference type="EMBL" id="QLMJ01000008">
    <property type="protein sequence ID" value="RAK36417.1"/>
    <property type="molecule type" value="Genomic_DNA"/>
</dbReference>
<evidence type="ECO:0000256" key="2">
    <source>
        <dbReference type="SAM" id="MobiDB-lite"/>
    </source>
</evidence>
<feature type="coiled-coil region" evidence="1">
    <location>
        <begin position="209"/>
        <end position="269"/>
    </location>
</feature>
<reference evidence="5 6" key="1">
    <citation type="submission" date="2018-06" db="EMBL/GenBank/DDBJ databases">
        <title>Genomic Encyclopedia of Type Strains, Phase III (KMG-III): the genomes of soil and plant-associated and newly described type strains.</title>
        <authorList>
            <person name="Whitman W."/>
        </authorList>
    </citation>
    <scope>NUCLEOTIDE SEQUENCE [LARGE SCALE GENOMIC DNA]</scope>
    <source>
        <strain evidence="5 6">CGMCC 4.7090</strain>
    </source>
</reference>
<keyword evidence="3" id="KW-0812">Transmembrane</keyword>
<dbReference type="RefSeq" id="WP_111650261.1">
    <property type="nucleotide sequence ID" value="NZ_JACHWI010000007.1"/>
</dbReference>
<keyword evidence="3" id="KW-0472">Membrane</keyword>
<organism evidence="5 6">
    <name type="scientific">Actinoplanes lutulentus</name>
    <dbReference type="NCBI Taxonomy" id="1287878"/>
    <lineage>
        <taxon>Bacteria</taxon>
        <taxon>Bacillati</taxon>
        <taxon>Actinomycetota</taxon>
        <taxon>Actinomycetes</taxon>
        <taxon>Micromonosporales</taxon>
        <taxon>Micromonosporaceae</taxon>
        <taxon>Actinoplanes</taxon>
    </lineage>
</organism>
<dbReference type="Pfam" id="PF04536">
    <property type="entry name" value="TPM_phosphatase"/>
    <property type="match status" value="1"/>
</dbReference>
<feature type="transmembrane region" description="Helical" evidence="3">
    <location>
        <begin position="166"/>
        <end position="186"/>
    </location>
</feature>
<evidence type="ECO:0000256" key="1">
    <source>
        <dbReference type="SAM" id="Coils"/>
    </source>
</evidence>
<evidence type="ECO:0000256" key="3">
    <source>
        <dbReference type="SAM" id="Phobius"/>
    </source>
</evidence>
<keyword evidence="6" id="KW-1185">Reference proteome</keyword>
<dbReference type="Proteomes" id="UP000249341">
    <property type="component" value="Unassembled WGS sequence"/>
</dbReference>